<evidence type="ECO:0000256" key="13">
    <source>
        <dbReference type="SAM" id="MobiDB-lite"/>
    </source>
</evidence>
<dbReference type="EnsemblPlants" id="OGLUM12G11730.1">
    <property type="protein sequence ID" value="OGLUM12G11730.1"/>
    <property type="gene ID" value="OGLUM12G11730"/>
</dbReference>
<keyword evidence="4 12" id="KW-0812">Transmembrane</keyword>
<keyword evidence="8 11" id="KW-0129">CBS domain</keyword>
<dbReference type="PANTHER" id="PTHR11689">
    <property type="entry name" value="CHLORIDE CHANNEL PROTEIN CLC FAMILY MEMBER"/>
    <property type="match status" value="1"/>
</dbReference>
<feature type="transmembrane region" description="Helical" evidence="12">
    <location>
        <begin position="319"/>
        <end position="338"/>
    </location>
</feature>
<evidence type="ECO:0000256" key="6">
    <source>
        <dbReference type="ARBA" id="ARBA00022989"/>
    </source>
</evidence>
<comment type="caution">
    <text evidence="12">Lacks conserved residue(s) required for the propagation of feature annotation.</text>
</comment>
<dbReference type="PRINTS" id="PR00762">
    <property type="entry name" value="CLCHANNEL"/>
</dbReference>
<keyword evidence="3 12" id="KW-0813">Transport</keyword>
<dbReference type="CDD" id="cd04591">
    <property type="entry name" value="CBS_pair_voltage-gated_CLC_euk_bac"/>
    <property type="match status" value="1"/>
</dbReference>
<evidence type="ECO:0000256" key="1">
    <source>
        <dbReference type="ARBA" id="ARBA00004141"/>
    </source>
</evidence>
<evidence type="ECO:0000256" key="10">
    <source>
        <dbReference type="ARBA" id="ARBA00023214"/>
    </source>
</evidence>
<evidence type="ECO:0000256" key="4">
    <source>
        <dbReference type="ARBA" id="ARBA00022692"/>
    </source>
</evidence>
<feature type="region of interest" description="Disordered" evidence="13">
    <location>
        <begin position="1"/>
        <end position="33"/>
    </location>
</feature>
<feature type="transmembrane region" description="Helical" evidence="12">
    <location>
        <begin position="261"/>
        <end position="281"/>
    </location>
</feature>
<evidence type="ECO:0000256" key="12">
    <source>
        <dbReference type="RuleBase" id="RU361221"/>
    </source>
</evidence>
<dbReference type="Proteomes" id="UP000026961">
    <property type="component" value="Chromosome 12"/>
</dbReference>
<sequence>MEEEQSPRLAAGEPERKLEDGVTDADAEDPGCTGNAAMSSLEQPLLKRSNTLTASHLAMVGAKVSHIESLDYEIIENDLFKHDWRRRSNVEVLQYIFLKWAMAFLVGLLTGVIAYWAGFLYFAGVNFGLTFVAAVLCVVFAPTAAGPGIPEIKAYLNGVDTPNMFGAPQLIVKIIGSICAVSSGLDLGKEGPLVHIGACLANLLSQGGSGRHRLRWRWLRYFDNDRDRRDLITCGASSGVCAAFRAPVGGVLFALEEVATWWRSALLWRTFFSTATVVVVLRGFIEVCRDGRCGLFGEGGLILFDVGDVAVRYHAGDLLPVTIVGVLGGVLGALYNHVLHKVLRVYNLINEKGRAAKLALALAVCALTSAMLYLTPFAVPCTPCDPAFGGACPTLGKSGNFKRFNCPEGHYNDLATLLHATNVDATRNIFSTGTAGEFRLDSLLIFFAVYCVLGLFTFGIAVPSGLFLPIILMGSAYGRVTALVLSRFARIDHGLYAVLGAAALMSGSMRMTVSLVVIFLELTNNLLLLPITMFVLLIAKTVGDAFNPSIYEIILDLKGLPFLEAKPEPWMKDLTVGELAAAKPRAVALQVVERVSTVVEALRSTRHNGFPVLDRPRPGVSELHGLVLRSHLVAALRKRWFLPERRRTEEWEAREMFSAAELADKCGGGVDELEISAEEMGMYVDLHPLTNTTPYTVVETMSVAKAVVLFRSVALRHMLIMPKFQGPEISPIVGILTRQDLIAHNILVILFSISLNV</sequence>
<dbReference type="PROSITE" id="PS51371">
    <property type="entry name" value="CBS"/>
    <property type="match status" value="1"/>
</dbReference>
<evidence type="ECO:0000256" key="9">
    <source>
        <dbReference type="ARBA" id="ARBA00023136"/>
    </source>
</evidence>
<name>A0A0E0BS36_9ORYZ</name>
<feature type="transmembrane region" description="Helical" evidence="12">
    <location>
        <begin position="443"/>
        <end position="473"/>
    </location>
</feature>
<keyword evidence="9 12" id="KW-0472">Membrane</keyword>
<keyword evidence="10 12" id="KW-0868">Chloride</keyword>
<dbReference type="InterPro" id="IPR051280">
    <property type="entry name" value="Cl-channel/antiporter"/>
</dbReference>
<evidence type="ECO:0000256" key="5">
    <source>
        <dbReference type="ARBA" id="ARBA00022737"/>
    </source>
</evidence>
<dbReference type="CDD" id="cd03685">
    <property type="entry name" value="ClC_6_like"/>
    <property type="match status" value="1"/>
</dbReference>
<dbReference type="InterPro" id="IPR000644">
    <property type="entry name" value="CBS_dom"/>
</dbReference>
<evidence type="ECO:0000259" key="14">
    <source>
        <dbReference type="PROSITE" id="PS51371"/>
    </source>
</evidence>
<keyword evidence="7 12" id="KW-0406">Ion transport</keyword>
<dbReference type="InterPro" id="IPR014743">
    <property type="entry name" value="Cl-channel_core"/>
</dbReference>
<keyword evidence="16" id="KW-1185">Reference proteome</keyword>
<dbReference type="SUPFAM" id="SSF54631">
    <property type="entry name" value="CBS-domain pair"/>
    <property type="match status" value="1"/>
</dbReference>
<dbReference type="GO" id="GO:0005254">
    <property type="term" value="F:chloride channel activity"/>
    <property type="evidence" value="ECO:0007669"/>
    <property type="project" value="UniProtKB-UniRule"/>
</dbReference>
<feature type="transmembrane region" description="Helical" evidence="12">
    <location>
        <begin position="526"/>
        <end position="543"/>
    </location>
</feature>
<dbReference type="STRING" id="40148.A0A0E0BS36"/>
<dbReference type="InterPro" id="IPR001807">
    <property type="entry name" value="ClC"/>
</dbReference>
<protein>
    <recommendedName>
        <fullName evidence="12">Chloride channel protein</fullName>
    </recommendedName>
</protein>
<dbReference type="eggNOG" id="KOG0474">
    <property type="taxonomic scope" value="Eukaryota"/>
</dbReference>
<comment type="subcellular location">
    <subcellularLocation>
        <location evidence="1 12">Membrane</location>
        <topology evidence="1 12">Multi-pass membrane protein</topology>
    </subcellularLocation>
</comment>
<accession>A0A0E0BS36</accession>
<dbReference type="PANTHER" id="PTHR11689:SF67">
    <property type="entry name" value="CHLORIDE CHANNEL PROTEIN CLC-A"/>
    <property type="match status" value="1"/>
</dbReference>
<evidence type="ECO:0000256" key="7">
    <source>
        <dbReference type="ARBA" id="ARBA00023065"/>
    </source>
</evidence>
<dbReference type="Gene3D" id="1.10.3080.10">
    <property type="entry name" value="Clc chloride channel"/>
    <property type="match status" value="1"/>
</dbReference>
<dbReference type="InterPro" id="IPR046342">
    <property type="entry name" value="CBS_dom_sf"/>
</dbReference>
<evidence type="ECO:0000256" key="3">
    <source>
        <dbReference type="ARBA" id="ARBA00022448"/>
    </source>
</evidence>
<dbReference type="SUPFAM" id="SSF81340">
    <property type="entry name" value="Clc chloride channel"/>
    <property type="match status" value="1"/>
</dbReference>
<evidence type="ECO:0000313" key="15">
    <source>
        <dbReference type="EnsemblPlants" id="OGLUM12G11730.1"/>
    </source>
</evidence>
<dbReference type="Pfam" id="PF00654">
    <property type="entry name" value="Voltage_CLC"/>
    <property type="match status" value="1"/>
</dbReference>
<dbReference type="GO" id="GO:0009705">
    <property type="term" value="C:plant-type vacuole membrane"/>
    <property type="evidence" value="ECO:0007669"/>
    <property type="project" value="TreeGrafter"/>
</dbReference>
<dbReference type="HOGENOM" id="CLU_003181_4_0_1"/>
<feature type="transmembrane region" description="Helical" evidence="12">
    <location>
        <begin position="129"/>
        <end position="149"/>
    </location>
</feature>
<keyword evidence="5" id="KW-0677">Repeat</keyword>
<comment type="similarity">
    <text evidence="2 12">Belongs to the chloride channel (TC 2.A.49) family.</text>
</comment>
<evidence type="ECO:0000313" key="16">
    <source>
        <dbReference type="Proteomes" id="UP000026961"/>
    </source>
</evidence>
<dbReference type="GO" id="GO:0009671">
    <property type="term" value="F:nitrate:proton symporter activity"/>
    <property type="evidence" value="ECO:0007669"/>
    <property type="project" value="TreeGrafter"/>
</dbReference>
<keyword evidence="6 12" id="KW-1133">Transmembrane helix</keyword>
<feature type="transmembrane region" description="Helical" evidence="12">
    <location>
        <begin position="358"/>
        <end position="379"/>
    </location>
</feature>
<dbReference type="Gramene" id="OGLUM12G11730.1">
    <property type="protein sequence ID" value="OGLUM12G11730.1"/>
    <property type="gene ID" value="OGLUM12G11730"/>
</dbReference>
<proteinExistence type="inferred from homology"/>
<reference evidence="15" key="2">
    <citation type="submission" date="2018-05" db="EMBL/GenBank/DDBJ databases">
        <title>OgluRS3 (Oryza glumaepatula Reference Sequence Version 3).</title>
        <authorList>
            <person name="Zhang J."/>
            <person name="Kudrna D."/>
            <person name="Lee S."/>
            <person name="Talag J."/>
            <person name="Welchert J."/>
            <person name="Wing R.A."/>
        </authorList>
    </citation>
    <scope>NUCLEOTIDE SEQUENCE [LARGE SCALE GENOMIC DNA]</scope>
</reference>
<feature type="domain" description="CBS" evidence="14">
    <location>
        <begin position="582"/>
        <end position="644"/>
    </location>
</feature>
<feature type="transmembrane region" description="Helical" evidence="12">
    <location>
        <begin position="95"/>
        <end position="117"/>
    </location>
</feature>
<evidence type="ECO:0000256" key="8">
    <source>
        <dbReference type="ARBA" id="ARBA00023122"/>
    </source>
</evidence>
<reference evidence="15" key="1">
    <citation type="submission" date="2015-04" db="UniProtKB">
        <authorList>
            <consortium name="EnsemblPlants"/>
        </authorList>
    </citation>
    <scope>IDENTIFICATION</scope>
</reference>
<dbReference type="AlphaFoldDB" id="A0A0E0BS36"/>
<organism evidence="15">
    <name type="scientific">Oryza glumipatula</name>
    <dbReference type="NCBI Taxonomy" id="40148"/>
    <lineage>
        <taxon>Eukaryota</taxon>
        <taxon>Viridiplantae</taxon>
        <taxon>Streptophyta</taxon>
        <taxon>Embryophyta</taxon>
        <taxon>Tracheophyta</taxon>
        <taxon>Spermatophyta</taxon>
        <taxon>Magnoliopsida</taxon>
        <taxon>Liliopsida</taxon>
        <taxon>Poales</taxon>
        <taxon>Poaceae</taxon>
        <taxon>BOP clade</taxon>
        <taxon>Oryzoideae</taxon>
        <taxon>Oryzeae</taxon>
        <taxon>Oryzinae</taxon>
        <taxon>Oryza</taxon>
    </lineage>
</organism>
<evidence type="ECO:0000256" key="2">
    <source>
        <dbReference type="ARBA" id="ARBA00009476"/>
    </source>
</evidence>
<evidence type="ECO:0000256" key="11">
    <source>
        <dbReference type="PROSITE-ProRule" id="PRU00703"/>
    </source>
</evidence>